<feature type="compositionally biased region" description="Acidic residues" evidence="3">
    <location>
        <begin position="337"/>
        <end position="347"/>
    </location>
</feature>
<dbReference type="SUPFAM" id="SSF55550">
    <property type="entry name" value="SH2 domain"/>
    <property type="match status" value="1"/>
</dbReference>
<feature type="compositionally biased region" description="Polar residues" evidence="3">
    <location>
        <begin position="348"/>
        <end position="357"/>
    </location>
</feature>
<evidence type="ECO:0000256" key="1">
    <source>
        <dbReference type="ARBA" id="ARBA00005586"/>
    </source>
</evidence>
<feature type="region of interest" description="Disordered" evidence="3">
    <location>
        <begin position="334"/>
        <end position="394"/>
    </location>
</feature>
<evidence type="ECO:0000256" key="3">
    <source>
        <dbReference type="SAM" id="MobiDB-lite"/>
    </source>
</evidence>
<dbReference type="Gene3D" id="3.30.505.10">
    <property type="entry name" value="SH2 domain"/>
    <property type="match status" value="1"/>
</dbReference>
<comment type="similarity">
    <text evidence="1">Belongs to the transcription factor STAT family.</text>
</comment>
<evidence type="ECO:0000256" key="2">
    <source>
        <dbReference type="ARBA" id="ARBA00022999"/>
    </source>
</evidence>
<reference evidence="6" key="1">
    <citation type="submission" date="2022-11" db="UniProtKB">
        <authorList>
            <consortium name="WormBaseParasite"/>
        </authorList>
    </citation>
    <scope>IDENTIFICATION</scope>
</reference>
<dbReference type="InterPro" id="IPR036860">
    <property type="entry name" value="SH2_dom_sf"/>
</dbReference>
<dbReference type="Proteomes" id="UP000887566">
    <property type="component" value="Unplaced"/>
</dbReference>
<proteinExistence type="inferred from homology"/>
<dbReference type="InterPro" id="IPR001217">
    <property type="entry name" value="STAT"/>
</dbReference>
<evidence type="ECO:0000259" key="4">
    <source>
        <dbReference type="Pfam" id="PF21354"/>
    </source>
</evidence>
<evidence type="ECO:0000313" key="6">
    <source>
        <dbReference type="WBParaSite" id="PSAMB.scaffold3459size18200.g21532.t1"/>
    </source>
</evidence>
<keyword evidence="2" id="KW-0727">SH2 domain</keyword>
<dbReference type="InterPro" id="IPR048988">
    <property type="entry name" value="STAT_linker"/>
</dbReference>
<dbReference type="AlphaFoldDB" id="A0A914W960"/>
<dbReference type="GO" id="GO:0007165">
    <property type="term" value="P:signal transduction"/>
    <property type="evidence" value="ECO:0007669"/>
    <property type="project" value="InterPro"/>
</dbReference>
<dbReference type="InterPro" id="IPR008967">
    <property type="entry name" value="p53-like_TF_DNA-bd_sf"/>
</dbReference>
<dbReference type="SUPFAM" id="SSF49417">
    <property type="entry name" value="p53-like transcription factors"/>
    <property type="match status" value="1"/>
</dbReference>
<feature type="domain" description="Signal transducer and activator of transcription linker" evidence="4">
    <location>
        <begin position="118"/>
        <end position="186"/>
    </location>
</feature>
<evidence type="ECO:0000313" key="5">
    <source>
        <dbReference type="Proteomes" id="UP000887566"/>
    </source>
</evidence>
<dbReference type="Pfam" id="PF21354">
    <property type="entry name" value="STAT_linker"/>
    <property type="match status" value="1"/>
</dbReference>
<dbReference type="GO" id="GO:0003700">
    <property type="term" value="F:DNA-binding transcription factor activity"/>
    <property type="evidence" value="ECO:0007669"/>
    <property type="project" value="InterPro"/>
</dbReference>
<accession>A0A914W960</accession>
<dbReference type="PANTHER" id="PTHR11801">
    <property type="entry name" value="SIGNAL TRANSDUCER AND ACTIVATOR OF TRANSCRIPTION"/>
    <property type="match status" value="1"/>
</dbReference>
<keyword evidence="5" id="KW-1185">Reference proteome</keyword>
<name>A0A914W960_9BILA</name>
<sequence length="412" mass="46741">MLKAGRIKSATISSQGTIENHQHILTAHECFFAGEFGNQLMLKDIGNRKKASTAQKQTVTELKCVLLYEIEQNEELQRVFGITDEIWALSFPIILITHPKQLMNAYATIFWDRAFGSQESVKWTEFASLLPEVFACVSKATKRRLTEKDVEYLRVKMNVHNGTVSFHQFCKAKIAPRQQFTFWNWFYDCCQVIGDKLLAYWENGYIMDFLTRDDSMGVLSSSNHPAFLLRFSDSELGVLALSFFINNRNGTKTPYQCLLNEPHPDKAVTLVALLRDFSSLRNIRYICMKNQELKDKKIFFDDKDLADTAGESDNVTPNGYHKVRLSLALAVSGEDVTQQEDQNEDQVEPTQFGNTSPIEFFPSPQAPQAVGSTSSNGFPCHHQQQQNGTAYGYEPISNGNILTSHNSPCWNE</sequence>
<dbReference type="WBParaSite" id="PSAMB.scaffold3459size18200.g21532.t1">
    <property type="protein sequence ID" value="PSAMB.scaffold3459size18200.g21532.t1"/>
    <property type="gene ID" value="PSAMB.scaffold3459size18200.g21532"/>
</dbReference>
<feature type="compositionally biased region" description="Polar residues" evidence="3">
    <location>
        <begin position="370"/>
        <end position="389"/>
    </location>
</feature>
<organism evidence="5 6">
    <name type="scientific">Plectus sambesii</name>
    <dbReference type="NCBI Taxonomy" id="2011161"/>
    <lineage>
        <taxon>Eukaryota</taxon>
        <taxon>Metazoa</taxon>
        <taxon>Ecdysozoa</taxon>
        <taxon>Nematoda</taxon>
        <taxon>Chromadorea</taxon>
        <taxon>Plectida</taxon>
        <taxon>Plectina</taxon>
        <taxon>Plectoidea</taxon>
        <taxon>Plectidae</taxon>
        <taxon>Plectus</taxon>
    </lineage>
</organism>
<dbReference type="Gene3D" id="1.10.238.10">
    <property type="entry name" value="EF-hand"/>
    <property type="match status" value="1"/>
</dbReference>
<protein>
    <submittedName>
        <fullName evidence="6">SH2 domain-containing protein</fullName>
    </submittedName>
</protein>